<dbReference type="OrthoDB" id="10070999at2759"/>
<sequence>MDDSGIIRRRRLQKDLPLPRKSSSCRTSNRKSLILTSTSPTLPRPHSPLPGHIGSSPLDSPRNFSPSGPAHFSFASSRRADGRRWSLASLPSSGYGTNTPSSTSSSSSQERLHQLPFQPTMDELHFLSKHFGSTESITDDDGGRRSPHARPRSRSLSPGRSPSCYDNEIMMMNHVYKERFPKATAQMEERLAEFIHSFSPESVLPLADGVLSFIHHQVAELSRDCLTKSREGLIASVYFCELQDNLEKLLNDAYERSESSELTFVIELCKKLFIIISRPARLLECLEFNPEEFYHLLEAAEDHAKEGQLMKADIPRYIINQLGLTRDPLEEIVSLDSYDSEGPQTPETDEAEQGRGRTMKPPSEEDFQSIKLISNGAYGAVYLVRHRETRQRFAMKKINKQNLILRNQIQQAFVERDILTFAENPFVVSMFCSFESRRHLCMVMEYVEGKGVYSSMEHLSQLEQKATTSVSRREHKGPRDDKVTKRESLGSLSMRDKSWRTGSPEMKRLSCSESLYMDGDASPPLGARRRFSALMDTHRFALPLDTEPDFLSRQAPIRVRGTSLDGTSVPSPSLLEQRNSLKEINGADKSPRHGETPGVSTAIAILSSGPAAADRDVMTPLCDPLGARATNDLVLRRARHQQLSGEGEKRNSRAGNKVIKSASATALSVIIPSVEQHGGFSPLASPMSPHSFSSNPSSRDSSPSRDFCPAVSVLRSPITIQRSGKKYGFTLRAIRVYIGDSDIYSVHHIVWHVEEGGPAQEAGLCAGDLITHVNGESVHGLVHTEVVELILKSGNKVTVTTTPFENTSIKVGPARKASYKCKMARRSKRTMGKDGQESKKRSSLFRKITKQSNLLHTSRSLSCLNRSLSSSESLPGSPTHSLSARSPTQGYRSTPESSYLGASSLSSSPASSTPNSPAPSQHMRPSSLHGLSPKLHRQYRSARCKSAGNIPLSPLAHTPSPTQSSPPPLPGHTVGSSNTTQSFPVKLHSSPPVVRPRPKSAEPPRSPLLKRVQSAEKLGSPLTQSSSGGLGGPLRKHSLEVQHSEYRKDAFLCELGLQSLLETEGENLPQNPPPLPSSSTSPETGVLKPVRRLGRQESPLSRETLLAGRDREERERGREREREKDRATDSVLERLGRLGGTSSQSPLTRKPQTSDLSFSPQAGQSSRLNAETTKTTTSSTPTKTTGSLGGHKGPERIPQSPSDLNSKQQDYQAAKHFSPYSREPQEQLWGRTEPKQEGDNRNRPGPLSPAFTKSSASTPDKSISINAVKAGFLSMNKTFKPPGMGDSLRKAGAESIDSRTPDFGSKSPKLPVRVLAPVVPPHGPSLSLGKVRQGLGPVNCYRGTLDWEDKCRLEVVEEHSPSPSPSPTSVAPSLCGPSLCKSRPVSPGEKTSFVSQLTTVAKNVLGPIKLGSQESSKSKDLQTKAAEDRHGGSAGKSDTPAGGRGASVVTQSPAGSTLERAAKGSSQSKM</sequence>
<feature type="compositionally biased region" description="Basic and acidic residues" evidence="10">
    <location>
        <begin position="831"/>
        <end position="840"/>
    </location>
</feature>
<dbReference type="CTD" id="796739"/>
<dbReference type="GO" id="GO:0035556">
    <property type="term" value="P:intracellular signal transduction"/>
    <property type="evidence" value="ECO:0007669"/>
    <property type="project" value="TreeGrafter"/>
</dbReference>
<keyword evidence="3" id="KW-0723">Serine/threonine-protein kinase</keyword>
<evidence type="ECO:0000256" key="8">
    <source>
        <dbReference type="ARBA" id="ARBA00047899"/>
    </source>
</evidence>
<feature type="region of interest" description="Disordered" evidence="10">
    <location>
        <begin position="336"/>
        <end position="365"/>
    </location>
</feature>
<evidence type="ECO:0000256" key="2">
    <source>
        <dbReference type="ARBA" id="ARBA00012513"/>
    </source>
</evidence>
<feature type="region of interest" description="Disordered" evidence="10">
    <location>
        <begin position="867"/>
        <end position="931"/>
    </location>
</feature>
<name>A0A6I9PTK4_9TELE</name>
<reference evidence="14" key="1">
    <citation type="submission" date="2025-08" db="UniProtKB">
        <authorList>
            <consortium name="RefSeq"/>
        </authorList>
    </citation>
    <scope>IDENTIFICATION</scope>
    <source>
        <tissue evidence="14">Muscle</tissue>
    </source>
</reference>
<evidence type="ECO:0000256" key="6">
    <source>
        <dbReference type="ARBA" id="ARBA00022777"/>
    </source>
</evidence>
<feature type="compositionally biased region" description="Basic and acidic residues" evidence="10">
    <location>
        <begin position="477"/>
        <end position="504"/>
    </location>
</feature>
<evidence type="ECO:0000313" key="13">
    <source>
        <dbReference type="Proteomes" id="UP000504611"/>
    </source>
</evidence>
<dbReference type="InterPro" id="IPR000719">
    <property type="entry name" value="Prot_kinase_dom"/>
</dbReference>
<dbReference type="PROSITE" id="PS50011">
    <property type="entry name" value="PROTEIN_KINASE_DOM"/>
    <property type="match status" value="1"/>
</dbReference>
<feature type="compositionally biased region" description="Polar residues" evidence="10">
    <location>
        <begin position="882"/>
        <end position="894"/>
    </location>
</feature>
<dbReference type="FunFam" id="2.30.42.10:FF:000008">
    <property type="entry name" value="microtubule-associated serine/threonine-protein kinase 4 isoform X2"/>
    <property type="match status" value="1"/>
</dbReference>
<dbReference type="InterPro" id="IPR023142">
    <property type="entry name" value="MAST_pre-PK_dom_sf"/>
</dbReference>
<feature type="compositionally biased region" description="Basic and acidic residues" evidence="10">
    <location>
        <begin position="1108"/>
        <end position="1136"/>
    </location>
</feature>
<dbReference type="FunFam" id="1.20.1480.20:FF:000001">
    <property type="entry name" value="microtubule-associated serine/threonine-protein kinase 4 isoform X1"/>
    <property type="match status" value="1"/>
</dbReference>
<evidence type="ECO:0000259" key="12">
    <source>
        <dbReference type="PROSITE" id="PS50106"/>
    </source>
</evidence>
<dbReference type="GO" id="GO:0004674">
    <property type="term" value="F:protein serine/threonine kinase activity"/>
    <property type="evidence" value="ECO:0007669"/>
    <property type="project" value="UniProtKB-KW"/>
</dbReference>
<evidence type="ECO:0000256" key="5">
    <source>
        <dbReference type="ARBA" id="ARBA00022741"/>
    </source>
</evidence>
<feature type="compositionally biased region" description="Low complexity" evidence="10">
    <location>
        <begin position="867"/>
        <end position="881"/>
    </location>
</feature>
<comment type="catalytic activity">
    <reaction evidence="8">
        <text>L-threonyl-[protein] + ATP = O-phospho-L-threonyl-[protein] + ADP + H(+)</text>
        <dbReference type="Rhea" id="RHEA:46608"/>
        <dbReference type="Rhea" id="RHEA-COMP:11060"/>
        <dbReference type="Rhea" id="RHEA-COMP:11605"/>
        <dbReference type="ChEBI" id="CHEBI:15378"/>
        <dbReference type="ChEBI" id="CHEBI:30013"/>
        <dbReference type="ChEBI" id="CHEBI:30616"/>
        <dbReference type="ChEBI" id="CHEBI:61977"/>
        <dbReference type="ChEBI" id="CHEBI:456216"/>
        <dbReference type="EC" id="2.7.11.1"/>
    </reaction>
</comment>
<evidence type="ECO:0000256" key="9">
    <source>
        <dbReference type="ARBA" id="ARBA00048679"/>
    </source>
</evidence>
<keyword evidence="5" id="KW-0547">Nucleotide-binding</keyword>
<feature type="compositionally biased region" description="Basic residues" evidence="10">
    <location>
        <begin position="820"/>
        <end position="830"/>
    </location>
</feature>
<dbReference type="GO" id="GO:0005524">
    <property type="term" value="F:ATP binding"/>
    <property type="evidence" value="ECO:0007669"/>
    <property type="project" value="UniProtKB-KW"/>
</dbReference>
<feature type="region of interest" description="Disordered" evidence="10">
    <location>
        <begin position="1"/>
        <end position="112"/>
    </location>
</feature>
<dbReference type="GO" id="GO:0007010">
    <property type="term" value="P:cytoskeleton organization"/>
    <property type="evidence" value="ECO:0007669"/>
    <property type="project" value="TreeGrafter"/>
</dbReference>
<feature type="compositionally biased region" description="Basic and acidic residues" evidence="10">
    <location>
        <begin position="1232"/>
        <end position="1242"/>
    </location>
</feature>
<dbReference type="SMART" id="SM00220">
    <property type="entry name" value="S_TKc"/>
    <property type="match status" value="1"/>
</dbReference>
<feature type="region of interest" description="Disordered" evidence="10">
    <location>
        <begin position="1063"/>
        <end position="1262"/>
    </location>
</feature>
<feature type="region of interest" description="Disordered" evidence="10">
    <location>
        <begin position="820"/>
        <end position="851"/>
    </location>
</feature>
<dbReference type="Pfam" id="PF00595">
    <property type="entry name" value="PDZ"/>
    <property type="match status" value="1"/>
</dbReference>
<feature type="compositionally biased region" description="Polar residues" evidence="10">
    <location>
        <begin position="974"/>
        <end position="983"/>
    </location>
</feature>
<feature type="region of interest" description="Disordered" evidence="10">
    <location>
        <begin position="948"/>
        <end position="1036"/>
    </location>
</feature>
<dbReference type="SMART" id="SM00228">
    <property type="entry name" value="PDZ"/>
    <property type="match status" value="1"/>
</dbReference>
<gene>
    <name evidence="14" type="primary">mast1a</name>
</gene>
<feature type="region of interest" description="Disordered" evidence="10">
    <location>
        <begin position="1405"/>
        <end position="1470"/>
    </location>
</feature>
<dbReference type="RefSeq" id="XP_010791085.1">
    <property type="nucleotide sequence ID" value="XM_010792783.1"/>
</dbReference>
<dbReference type="InterPro" id="IPR036034">
    <property type="entry name" value="PDZ_sf"/>
</dbReference>
<dbReference type="InterPro" id="IPR001478">
    <property type="entry name" value="PDZ"/>
</dbReference>
<dbReference type="Gene3D" id="1.20.1480.20">
    <property type="entry name" value="MAST3 pre-PK domain-like"/>
    <property type="match status" value="1"/>
</dbReference>
<dbReference type="InterPro" id="IPR011009">
    <property type="entry name" value="Kinase-like_dom_sf"/>
</dbReference>
<dbReference type="Proteomes" id="UP000504611">
    <property type="component" value="Unplaced"/>
</dbReference>
<feature type="region of interest" description="Disordered" evidence="10">
    <location>
        <begin position="1278"/>
        <end position="1309"/>
    </location>
</feature>
<dbReference type="KEGG" id="ncc:104964062"/>
<accession>A0A6I9PTK4</accession>
<feature type="region of interest" description="Disordered" evidence="10">
    <location>
        <begin position="133"/>
        <end position="165"/>
    </location>
</feature>
<organism evidence="13 14">
    <name type="scientific">Notothenia coriiceps</name>
    <name type="common">black rockcod</name>
    <dbReference type="NCBI Taxonomy" id="8208"/>
    <lineage>
        <taxon>Eukaryota</taxon>
        <taxon>Metazoa</taxon>
        <taxon>Chordata</taxon>
        <taxon>Craniata</taxon>
        <taxon>Vertebrata</taxon>
        <taxon>Euteleostomi</taxon>
        <taxon>Actinopterygii</taxon>
        <taxon>Neopterygii</taxon>
        <taxon>Teleostei</taxon>
        <taxon>Neoteleostei</taxon>
        <taxon>Acanthomorphata</taxon>
        <taxon>Eupercaria</taxon>
        <taxon>Perciformes</taxon>
        <taxon>Notothenioidei</taxon>
        <taxon>Nototheniidae</taxon>
        <taxon>Notothenia</taxon>
    </lineage>
</organism>
<dbReference type="FunFam" id="3.30.200.20:FF:001045">
    <property type="entry name" value="Microtubule-associated serine/threonine kinase 1a"/>
    <property type="match status" value="1"/>
</dbReference>
<keyword evidence="13" id="KW-1185">Reference proteome</keyword>
<keyword evidence="6 14" id="KW-0418">Kinase</keyword>
<feature type="domain" description="Protein kinase" evidence="11">
    <location>
        <begin position="367"/>
        <end position="719"/>
    </location>
</feature>
<dbReference type="EC" id="2.7.11.1" evidence="2"/>
<evidence type="ECO:0000259" key="11">
    <source>
        <dbReference type="PROSITE" id="PS50011"/>
    </source>
</evidence>
<evidence type="ECO:0000313" key="14">
    <source>
        <dbReference type="RefSeq" id="XP_010791085.1"/>
    </source>
</evidence>
<keyword evidence="4" id="KW-0808">Transferase</keyword>
<dbReference type="Pfam" id="PF00069">
    <property type="entry name" value="Pkinase"/>
    <property type="match status" value="1"/>
</dbReference>
<evidence type="ECO:0000256" key="1">
    <source>
        <dbReference type="ARBA" id="ARBA00001946"/>
    </source>
</evidence>
<dbReference type="InterPro" id="IPR015022">
    <property type="entry name" value="MAST_pre-PK_dom"/>
</dbReference>
<comment type="catalytic activity">
    <reaction evidence="9">
        <text>L-seryl-[protein] + ATP = O-phospho-L-seryl-[protein] + ADP + H(+)</text>
        <dbReference type="Rhea" id="RHEA:17989"/>
        <dbReference type="Rhea" id="RHEA-COMP:9863"/>
        <dbReference type="Rhea" id="RHEA-COMP:11604"/>
        <dbReference type="ChEBI" id="CHEBI:15378"/>
        <dbReference type="ChEBI" id="CHEBI:29999"/>
        <dbReference type="ChEBI" id="CHEBI:30616"/>
        <dbReference type="ChEBI" id="CHEBI:83421"/>
        <dbReference type="ChEBI" id="CHEBI:456216"/>
        <dbReference type="EC" id="2.7.11.1"/>
    </reaction>
</comment>
<dbReference type="SUPFAM" id="SSF50156">
    <property type="entry name" value="PDZ domain-like"/>
    <property type="match status" value="1"/>
</dbReference>
<evidence type="ECO:0000256" key="7">
    <source>
        <dbReference type="ARBA" id="ARBA00022840"/>
    </source>
</evidence>
<feature type="domain" description="PDZ" evidence="12">
    <location>
        <begin position="717"/>
        <end position="805"/>
    </location>
</feature>
<dbReference type="PANTHER" id="PTHR24356:SF414">
    <property type="entry name" value="NON-SPECIFIC SERINE_THREONINE PROTEIN KINASE"/>
    <property type="match status" value="1"/>
</dbReference>
<protein>
    <recommendedName>
        <fullName evidence="2">non-specific serine/threonine protein kinase</fullName>
        <ecNumber evidence="2">2.7.11.1</ecNumber>
    </recommendedName>
</protein>
<comment type="cofactor">
    <cofactor evidence="1">
        <name>Mg(2+)</name>
        <dbReference type="ChEBI" id="CHEBI:18420"/>
    </cofactor>
</comment>
<feature type="compositionally biased region" description="Polar residues" evidence="10">
    <location>
        <begin position="1199"/>
        <end position="1211"/>
    </location>
</feature>
<feature type="region of interest" description="Disordered" evidence="10">
    <location>
        <begin position="464"/>
        <end position="504"/>
    </location>
</feature>
<dbReference type="SUPFAM" id="SSF140482">
    <property type="entry name" value="MAST3 pre-PK domain-like"/>
    <property type="match status" value="1"/>
</dbReference>
<evidence type="ECO:0000256" key="4">
    <source>
        <dbReference type="ARBA" id="ARBA00022679"/>
    </source>
</evidence>
<evidence type="ECO:0000256" key="10">
    <source>
        <dbReference type="SAM" id="MobiDB-lite"/>
    </source>
</evidence>
<feature type="region of interest" description="Disordered" evidence="10">
    <location>
        <begin position="1356"/>
        <end position="1391"/>
    </location>
</feature>
<dbReference type="GO" id="GO:0000287">
    <property type="term" value="F:magnesium ion binding"/>
    <property type="evidence" value="ECO:0007669"/>
    <property type="project" value="InterPro"/>
</dbReference>
<proteinExistence type="predicted"/>
<feature type="compositionally biased region" description="Low complexity" evidence="10">
    <location>
        <begin position="154"/>
        <end position="163"/>
    </location>
</feature>
<dbReference type="GeneID" id="104964062"/>
<dbReference type="Pfam" id="PF08926">
    <property type="entry name" value="DUF1908"/>
    <property type="match status" value="1"/>
</dbReference>
<feature type="region of interest" description="Disordered" evidence="10">
    <location>
        <begin position="681"/>
        <end position="706"/>
    </location>
</feature>
<feature type="compositionally biased region" description="Low complexity" evidence="10">
    <location>
        <begin position="1172"/>
        <end position="1185"/>
    </location>
</feature>
<feature type="compositionally biased region" description="Basic and acidic residues" evidence="10">
    <location>
        <begin position="1416"/>
        <end position="1431"/>
    </location>
</feature>
<dbReference type="PROSITE" id="PS50106">
    <property type="entry name" value="PDZ"/>
    <property type="match status" value="1"/>
</dbReference>
<feature type="compositionally biased region" description="Low complexity" evidence="10">
    <location>
        <begin position="685"/>
        <end position="701"/>
    </location>
</feature>
<keyword evidence="7" id="KW-0067">ATP-binding</keyword>
<feature type="compositionally biased region" description="Polar residues" evidence="10">
    <location>
        <begin position="1251"/>
        <end position="1262"/>
    </location>
</feature>
<dbReference type="Gene3D" id="3.30.200.20">
    <property type="entry name" value="Phosphorylase Kinase, domain 1"/>
    <property type="match status" value="1"/>
</dbReference>
<feature type="compositionally biased region" description="Low complexity" evidence="10">
    <location>
        <begin position="91"/>
        <end position="108"/>
    </location>
</feature>
<feature type="compositionally biased region" description="Basic and acidic residues" evidence="10">
    <location>
        <begin position="1287"/>
        <end position="1300"/>
    </location>
</feature>
<feature type="compositionally biased region" description="Polar residues" evidence="10">
    <location>
        <begin position="1140"/>
        <end position="1171"/>
    </location>
</feature>
<feature type="compositionally biased region" description="Polar residues" evidence="10">
    <location>
        <begin position="21"/>
        <end position="41"/>
    </location>
</feature>
<dbReference type="InterPro" id="IPR050236">
    <property type="entry name" value="Ser_Thr_kinase_AGC"/>
</dbReference>
<dbReference type="Gene3D" id="2.30.42.10">
    <property type="match status" value="1"/>
</dbReference>
<evidence type="ECO:0000256" key="3">
    <source>
        <dbReference type="ARBA" id="ARBA00022527"/>
    </source>
</evidence>
<feature type="compositionally biased region" description="Low complexity" evidence="10">
    <location>
        <begin position="895"/>
        <end position="920"/>
    </location>
</feature>
<dbReference type="PANTHER" id="PTHR24356">
    <property type="entry name" value="SERINE/THREONINE-PROTEIN KINASE"/>
    <property type="match status" value="1"/>
</dbReference>
<dbReference type="SUPFAM" id="SSF56112">
    <property type="entry name" value="Protein kinase-like (PK-like)"/>
    <property type="match status" value="1"/>
</dbReference>
<dbReference type="CDD" id="cd23073">
    <property type="entry name" value="PDZ_MAST1"/>
    <property type="match status" value="1"/>
</dbReference>